<organism evidence="2 3">
    <name type="scientific">Georgenia ruanii</name>
    <dbReference type="NCBI Taxonomy" id="348442"/>
    <lineage>
        <taxon>Bacteria</taxon>
        <taxon>Bacillati</taxon>
        <taxon>Actinomycetota</taxon>
        <taxon>Actinomycetes</taxon>
        <taxon>Micrococcales</taxon>
        <taxon>Bogoriellaceae</taxon>
        <taxon>Georgenia</taxon>
    </lineage>
</organism>
<proteinExistence type="predicted"/>
<name>A0A7J9URF6_9MICO</name>
<comment type="caution">
    <text evidence="2">The sequence shown here is derived from an EMBL/GenBank/DDBJ whole genome shotgun (WGS) entry which is preliminary data.</text>
</comment>
<protein>
    <submittedName>
        <fullName evidence="2">Class I SAM-dependent methyltransferase</fullName>
    </submittedName>
</protein>
<sequence>RPRQGPARRRAPRRGRASRRPARRRHGRRPARRRHGRRPAPRRRPHPRDRAPRGRRRTAAAP</sequence>
<dbReference type="GO" id="GO:0032259">
    <property type="term" value="P:methylation"/>
    <property type="evidence" value="ECO:0007669"/>
    <property type="project" value="UniProtKB-KW"/>
</dbReference>
<dbReference type="AlphaFoldDB" id="A0A7J9URF6"/>
<keyword evidence="3" id="KW-1185">Reference proteome</keyword>
<dbReference type="GO" id="GO:0008168">
    <property type="term" value="F:methyltransferase activity"/>
    <property type="evidence" value="ECO:0007669"/>
    <property type="project" value="UniProtKB-KW"/>
</dbReference>
<accession>A0A7J9URF6</accession>
<dbReference type="EMBL" id="WHPD01000178">
    <property type="protein sequence ID" value="MPV87195.1"/>
    <property type="molecule type" value="Genomic_DNA"/>
</dbReference>
<evidence type="ECO:0000256" key="1">
    <source>
        <dbReference type="SAM" id="MobiDB-lite"/>
    </source>
</evidence>
<reference evidence="2 3" key="1">
    <citation type="submission" date="2019-10" db="EMBL/GenBank/DDBJ databases">
        <title>Georgenia wutianyii sp. nov. and Georgenia yuyongxinii sp. nov. isolated from plateau pika (Ochotona curzoniae) in the Qinghai-Tibet plateau of China.</title>
        <authorList>
            <person name="Tian Z."/>
        </authorList>
    </citation>
    <scope>NUCLEOTIDE SEQUENCE [LARGE SCALE GENOMIC DNA]</scope>
    <source>
        <strain evidence="2 3">JCM 15130</strain>
    </source>
</reference>
<dbReference type="Proteomes" id="UP000429644">
    <property type="component" value="Unassembled WGS sequence"/>
</dbReference>
<keyword evidence="2" id="KW-0489">Methyltransferase</keyword>
<feature type="non-terminal residue" evidence="2">
    <location>
        <position position="1"/>
    </location>
</feature>
<keyword evidence="2" id="KW-0808">Transferase</keyword>
<evidence type="ECO:0000313" key="3">
    <source>
        <dbReference type="Proteomes" id="UP000429644"/>
    </source>
</evidence>
<feature type="region of interest" description="Disordered" evidence="1">
    <location>
        <begin position="1"/>
        <end position="62"/>
    </location>
</feature>
<gene>
    <name evidence="2" type="ORF">GB882_00830</name>
</gene>
<evidence type="ECO:0000313" key="2">
    <source>
        <dbReference type="EMBL" id="MPV87195.1"/>
    </source>
</evidence>